<dbReference type="Pfam" id="PF03572">
    <property type="entry name" value="Peptidase_S41"/>
    <property type="match status" value="1"/>
</dbReference>
<feature type="domain" description="Tail specific protease" evidence="1">
    <location>
        <begin position="118"/>
        <end position="320"/>
    </location>
</feature>
<dbReference type="CDD" id="cd07563">
    <property type="entry name" value="Peptidase_S41_IRBP"/>
    <property type="match status" value="1"/>
</dbReference>
<organism evidence="2 3">
    <name type="scientific">Porphyromonas miyakawae</name>
    <dbReference type="NCBI Taxonomy" id="3137470"/>
    <lineage>
        <taxon>Bacteria</taxon>
        <taxon>Pseudomonadati</taxon>
        <taxon>Bacteroidota</taxon>
        <taxon>Bacteroidia</taxon>
        <taxon>Bacteroidales</taxon>
        <taxon>Porphyromonadaceae</taxon>
        <taxon>Porphyromonas</taxon>
    </lineage>
</organism>
<protein>
    <submittedName>
        <fullName evidence="2">S41 family peptidase</fullName>
    </submittedName>
</protein>
<dbReference type="EMBL" id="BAAFSF010000001">
    <property type="protein sequence ID" value="GAB1251438.1"/>
    <property type="molecule type" value="Genomic_DNA"/>
</dbReference>
<dbReference type="Gene3D" id="3.90.226.10">
    <property type="entry name" value="2-enoyl-CoA Hydratase, Chain A, domain 1"/>
    <property type="match status" value="1"/>
</dbReference>
<dbReference type="Gene3D" id="3.30.750.44">
    <property type="match status" value="1"/>
</dbReference>
<proteinExistence type="predicted"/>
<evidence type="ECO:0000259" key="1">
    <source>
        <dbReference type="SMART" id="SM00245"/>
    </source>
</evidence>
<name>A0ABQ0E158_9PORP</name>
<dbReference type="InterPro" id="IPR028204">
    <property type="entry name" value="Tricorn_C1"/>
</dbReference>
<dbReference type="Pfam" id="PF14684">
    <property type="entry name" value="Tricorn_C1"/>
    <property type="match status" value="1"/>
</dbReference>
<dbReference type="InterPro" id="IPR005151">
    <property type="entry name" value="Tail-specific_protease"/>
</dbReference>
<sequence>MRKLGDFVLVASVLLCCASCSTEREYTQDAVTNYRALWTILDEGYCYFDEKLPADSTWEDMYDKYLPAVRAAKNSDELFDAMALLVNELKDGHVNLLTPFDISRYKGWYKNYPSNIDNRVRNLYLGEDYRTAAGIAYNKISYNGHAKDRIGLMVYDSFASPIGAGNIGYLFLHFKDCKGIILDVRDNGGGSVSYAELLAAHFAEKRTPVGYMRYKSGKGHHDFSERHELAIDTLHTSIRWLRPVVVLTNRGMYSAANDFALYMKEMPYATLLGDTTGGGGGLPRSSELPNGWAVRYSSSVTTDLQDKHIEFGIAPDKVVMLKDEDVAADKDTLIEEAIRFINHYYVVNK</sequence>
<gene>
    <name evidence="2" type="ORF">Tsumi_05420</name>
</gene>
<keyword evidence="3" id="KW-1185">Reference proteome</keyword>
<evidence type="ECO:0000313" key="2">
    <source>
        <dbReference type="EMBL" id="GAB1251438.1"/>
    </source>
</evidence>
<reference evidence="2 3" key="1">
    <citation type="journal article" date="2025" name="Int. J. Syst. Evol. Microbiol.">
        <title>Desulfovibrio falkowii sp. nov., Porphyromonas miyakawae sp. nov., Mediterraneibacter flintii sp. nov. and Owariibacterium komagatae gen. nov., sp. nov., isolated from human faeces.</title>
        <authorList>
            <person name="Hamaguchi T."/>
            <person name="Ohara M."/>
            <person name="Hisatomi A."/>
            <person name="Sekiguchi K."/>
            <person name="Takeda J.I."/>
            <person name="Ueyama J."/>
            <person name="Ito M."/>
            <person name="Nishiwaki H."/>
            <person name="Ogi T."/>
            <person name="Hirayama M."/>
            <person name="Ohkuma M."/>
            <person name="Sakamoto M."/>
            <person name="Ohno K."/>
        </authorList>
    </citation>
    <scope>NUCLEOTIDE SEQUENCE [LARGE SCALE GENOMIC DNA]</scope>
    <source>
        <strain evidence="2 3">13CB11C</strain>
    </source>
</reference>
<evidence type="ECO:0000313" key="3">
    <source>
        <dbReference type="Proteomes" id="UP001628220"/>
    </source>
</evidence>
<dbReference type="PANTHER" id="PTHR11261">
    <property type="entry name" value="INTERPHOTORECEPTOR RETINOID-BINDING PROTEIN"/>
    <property type="match status" value="1"/>
</dbReference>
<dbReference type="SUPFAM" id="SSF52096">
    <property type="entry name" value="ClpP/crotonase"/>
    <property type="match status" value="1"/>
</dbReference>
<dbReference type="PANTHER" id="PTHR11261:SF3">
    <property type="entry name" value="RETINOL-BINDING PROTEIN 3"/>
    <property type="match status" value="1"/>
</dbReference>
<comment type="caution">
    <text evidence="2">The sequence shown here is derived from an EMBL/GenBank/DDBJ whole genome shotgun (WGS) entry which is preliminary data.</text>
</comment>
<dbReference type="SMART" id="SM00245">
    <property type="entry name" value="TSPc"/>
    <property type="match status" value="1"/>
</dbReference>
<dbReference type="RefSeq" id="WP_411915249.1">
    <property type="nucleotide sequence ID" value="NZ_BAAFSF010000001.1"/>
</dbReference>
<dbReference type="Proteomes" id="UP001628220">
    <property type="component" value="Unassembled WGS sequence"/>
</dbReference>
<accession>A0ABQ0E158</accession>
<dbReference type="InterPro" id="IPR029045">
    <property type="entry name" value="ClpP/crotonase-like_dom_sf"/>
</dbReference>